<gene>
    <name evidence="1" type="ORF">DHV72_06755</name>
</gene>
<reference evidence="1 2" key="1">
    <citation type="journal article" date="2018" name="Nat. Biotechnol.">
        <title>A standardized bacterial taxonomy based on genome phylogeny substantially revises the tree of life.</title>
        <authorList>
            <person name="Parks D.H."/>
            <person name="Chuvochina M."/>
            <person name="Waite D.W."/>
            <person name="Rinke C."/>
            <person name="Skarshewski A."/>
            <person name="Chaumeil P.A."/>
            <person name="Hugenholtz P."/>
        </authorList>
    </citation>
    <scope>NUCLEOTIDE SEQUENCE [LARGE SCALE GENOMIC DNA]</scope>
    <source>
        <strain evidence="1">UBA11264</strain>
    </source>
</reference>
<dbReference type="EMBL" id="DPSM01000013">
    <property type="protein sequence ID" value="HCJ99716.1"/>
    <property type="molecule type" value="Genomic_DNA"/>
</dbReference>
<accession>A0A9C7V6W6</accession>
<comment type="caution">
    <text evidence="1">The sequence shown here is derived from an EMBL/GenBank/DDBJ whole genome shotgun (WGS) entry which is preliminary data.</text>
</comment>
<proteinExistence type="predicted"/>
<evidence type="ECO:0000313" key="2">
    <source>
        <dbReference type="Proteomes" id="UP000262210"/>
    </source>
</evidence>
<evidence type="ECO:0008006" key="3">
    <source>
        <dbReference type="Google" id="ProtNLM"/>
    </source>
</evidence>
<organism evidence="1 2">
    <name type="scientific">Serratia grimesii</name>
    <dbReference type="NCBI Taxonomy" id="82995"/>
    <lineage>
        <taxon>Bacteria</taxon>
        <taxon>Pseudomonadati</taxon>
        <taxon>Pseudomonadota</taxon>
        <taxon>Gammaproteobacteria</taxon>
        <taxon>Enterobacterales</taxon>
        <taxon>Yersiniaceae</taxon>
        <taxon>Serratia</taxon>
    </lineage>
</organism>
<sequence>MKDRLHSEAMAELFRASPDYASELLVEVRRGGDPAELSILLRQVVEAFGEDFATLTFATRQP</sequence>
<dbReference type="AlphaFoldDB" id="A0A9C7V6W6"/>
<dbReference type="RefSeq" id="WP_113771100.1">
    <property type="nucleotide sequence ID" value="NZ_DPSM01000013.1"/>
</dbReference>
<protein>
    <recommendedName>
        <fullName evidence="3">Addiction module antidote protein</fullName>
    </recommendedName>
</protein>
<name>A0A9C7V6W6_9GAMM</name>
<dbReference type="Proteomes" id="UP000262210">
    <property type="component" value="Unassembled WGS sequence"/>
</dbReference>
<evidence type="ECO:0000313" key="1">
    <source>
        <dbReference type="EMBL" id="HCJ99716.1"/>
    </source>
</evidence>